<dbReference type="SFLD" id="SFLDG01136">
    <property type="entry name" value="C1.6:_Phosphoserine_Phosphatas"/>
    <property type="match status" value="1"/>
</dbReference>
<dbReference type="InterPro" id="IPR004469">
    <property type="entry name" value="PSP"/>
</dbReference>
<keyword evidence="7" id="KW-0479">Metal-binding</keyword>
<dbReference type="GO" id="GO:0000287">
    <property type="term" value="F:magnesium ion binding"/>
    <property type="evidence" value="ECO:0007669"/>
    <property type="project" value="TreeGrafter"/>
</dbReference>
<evidence type="ECO:0000256" key="2">
    <source>
        <dbReference type="ARBA" id="ARBA00005135"/>
    </source>
</evidence>
<sequence length="324" mass="36889">MLCQIITIWCNLRNDISLMSHFNFCFHNTNTEILHHCSSNETDWIFYGKELNKRTFINYQKKLDIKLVIINFWTIDKYKVVSIKGLITETAISLAYKLGWDVAPLINIPDLKKPGLLILDMDSTAIQIECIDEIAKIAYRNNFVKKITKSAMKGEIDFVRSLKNRVEMLKGVKESVLKQVLDTLPLTSGLIELVENLKLFNWEVAIISSGFKYYASYLEKKLNLVESIANDLEIEDGQLTGKLVGKIVDSKYKLNSLKKISNKLNIALEQTIAIGDGYNDLLMIKSAGLGIAYKANYYVNKQVIFKIINSDLMGVFCILSSTIY</sequence>
<accession>A0A2P5SY53</accession>
<comment type="pathway">
    <text evidence="2">Amino-acid biosynthesis; L-serine biosynthesis; L-serine from 3-phospho-D-glycerate: step 3/3.</text>
</comment>
<gene>
    <name evidence="16" type="primary">serB</name>
    <name evidence="16" type="ORF">CRV11_01925</name>
</gene>
<comment type="similarity">
    <text evidence="3">Belongs to the HAD-like hydrolase superfamily. SerB family.</text>
</comment>
<comment type="catalytic activity">
    <reaction evidence="13">
        <text>O-phospho-D-serine + H2O = D-serine + phosphate</text>
        <dbReference type="Rhea" id="RHEA:24873"/>
        <dbReference type="ChEBI" id="CHEBI:15377"/>
        <dbReference type="ChEBI" id="CHEBI:35247"/>
        <dbReference type="ChEBI" id="CHEBI:43474"/>
        <dbReference type="ChEBI" id="CHEBI:58680"/>
        <dbReference type="EC" id="3.1.3.3"/>
    </reaction>
</comment>
<evidence type="ECO:0000256" key="8">
    <source>
        <dbReference type="ARBA" id="ARBA00022801"/>
    </source>
</evidence>
<keyword evidence="10" id="KW-0718">Serine biosynthesis</keyword>
<comment type="catalytic activity">
    <reaction evidence="12">
        <text>O-phospho-L-serine + H2O = L-serine + phosphate</text>
        <dbReference type="Rhea" id="RHEA:21208"/>
        <dbReference type="ChEBI" id="CHEBI:15377"/>
        <dbReference type="ChEBI" id="CHEBI:33384"/>
        <dbReference type="ChEBI" id="CHEBI:43474"/>
        <dbReference type="ChEBI" id="CHEBI:57524"/>
        <dbReference type="EC" id="3.1.3.3"/>
    </reaction>
</comment>
<evidence type="ECO:0000256" key="11">
    <source>
        <dbReference type="ARBA" id="ARBA00031693"/>
    </source>
</evidence>
<dbReference type="SUPFAM" id="SSF56784">
    <property type="entry name" value="HAD-like"/>
    <property type="match status" value="1"/>
</dbReference>
<dbReference type="Proteomes" id="UP000296034">
    <property type="component" value="Unassembled WGS sequence"/>
</dbReference>
<dbReference type="UniPathway" id="UPA00135">
    <property type="reaction ID" value="UER00198"/>
</dbReference>
<evidence type="ECO:0000313" key="17">
    <source>
        <dbReference type="Proteomes" id="UP000296034"/>
    </source>
</evidence>
<evidence type="ECO:0000259" key="15">
    <source>
        <dbReference type="Pfam" id="PF18429"/>
    </source>
</evidence>
<name>A0A2P5SY53_9GAMM</name>
<comment type="cofactor">
    <cofactor evidence="1">
        <name>Mg(2+)</name>
        <dbReference type="ChEBI" id="CHEBI:18420"/>
    </cofactor>
</comment>
<dbReference type="InterPro" id="IPR050582">
    <property type="entry name" value="HAD-like_SerB"/>
</dbReference>
<evidence type="ECO:0000313" key="16">
    <source>
        <dbReference type="EMBL" id="PPI87269.1"/>
    </source>
</evidence>
<evidence type="ECO:0000256" key="13">
    <source>
        <dbReference type="ARBA" id="ARBA00048523"/>
    </source>
</evidence>
<evidence type="ECO:0000256" key="4">
    <source>
        <dbReference type="ARBA" id="ARBA00012640"/>
    </source>
</evidence>
<protein>
    <recommendedName>
        <fullName evidence="5">Phosphoserine phosphatase</fullName>
        <ecNumber evidence="4">3.1.3.3</ecNumber>
    </recommendedName>
    <alternativeName>
        <fullName evidence="11">O-phosphoserine phosphohydrolase</fullName>
    </alternativeName>
</protein>
<feature type="domain" description="Phosphoserine phosphatase N-terminal" evidence="15">
    <location>
        <begin position="42"/>
        <end position="103"/>
    </location>
</feature>
<evidence type="ECO:0000256" key="12">
    <source>
        <dbReference type="ARBA" id="ARBA00048138"/>
    </source>
</evidence>
<dbReference type="EMBL" id="PDKS01000002">
    <property type="protein sequence ID" value="PPI87269.1"/>
    <property type="molecule type" value="Genomic_DNA"/>
</dbReference>
<evidence type="ECO:0000256" key="10">
    <source>
        <dbReference type="ARBA" id="ARBA00023299"/>
    </source>
</evidence>
<keyword evidence="6" id="KW-0028">Amino-acid biosynthesis</keyword>
<dbReference type="PANTHER" id="PTHR43344">
    <property type="entry name" value="PHOSPHOSERINE PHOSPHATASE"/>
    <property type="match status" value="1"/>
</dbReference>
<keyword evidence="8" id="KW-0378">Hydrolase</keyword>
<dbReference type="Pfam" id="PF00702">
    <property type="entry name" value="Hydrolase"/>
    <property type="match status" value="1"/>
</dbReference>
<dbReference type="FunFam" id="1.10.150.210:FF:000001">
    <property type="entry name" value="Phosphoserine phosphatase"/>
    <property type="match status" value="1"/>
</dbReference>
<evidence type="ECO:0000256" key="7">
    <source>
        <dbReference type="ARBA" id="ARBA00022723"/>
    </source>
</evidence>
<dbReference type="EC" id="3.1.3.3" evidence="4"/>
<dbReference type="NCBIfam" id="TIGR01488">
    <property type="entry name" value="HAD-SF-IB"/>
    <property type="match status" value="1"/>
</dbReference>
<evidence type="ECO:0000256" key="5">
    <source>
        <dbReference type="ARBA" id="ARBA00015196"/>
    </source>
</evidence>
<dbReference type="InterPro" id="IPR036412">
    <property type="entry name" value="HAD-like_sf"/>
</dbReference>
<evidence type="ECO:0000256" key="14">
    <source>
        <dbReference type="PIRSR" id="PIRSR604469-1"/>
    </source>
</evidence>
<dbReference type="NCBIfam" id="TIGR00338">
    <property type="entry name" value="serB"/>
    <property type="match status" value="1"/>
</dbReference>
<dbReference type="Gene3D" id="3.40.50.1000">
    <property type="entry name" value="HAD superfamily/HAD-like"/>
    <property type="match status" value="1"/>
</dbReference>
<evidence type="ECO:0000256" key="6">
    <source>
        <dbReference type="ARBA" id="ARBA00022605"/>
    </source>
</evidence>
<dbReference type="InterPro" id="IPR023214">
    <property type="entry name" value="HAD_sf"/>
</dbReference>
<dbReference type="GO" id="GO:0036424">
    <property type="term" value="F:L-phosphoserine phosphatase activity"/>
    <property type="evidence" value="ECO:0007669"/>
    <property type="project" value="InterPro"/>
</dbReference>
<dbReference type="SFLD" id="SFLDS00003">
    <property type="entry name" value="Haloacid_Dehalogenase"/>
    <property type="match status" value="1"/>
</dbReference>
<evidence type="ECO:0000256" key="9">
    <source>
        <dbReference type="ARBA" id="ARBA00022842"/>
    </source>
</evidence>
<dbReference type="PANTHER" id="PTHR43344:SF2">
    <property type="entry name" value="PHOSPHOSERINE PHOSPHATASE"/>
    <property type="match status" value="1"/>
</dbReference>
<dbReference type="InterPro" id="IPR041449">
    <property type="entry name" value="SerB_N"/>
</dbReference>
<organism evidence="16 17">
    <name type="scientific">Candidatus Pantoea edessiphila</name>
    <dbReference type="NCBI Taxonomy" id="2044610"/>
    <lineage>
        <taxon>Bacteria</taxon>
        <taxon>Pseudomonadati</taxon>
        <taxon>Pseudomonadota</taxon>
        <taxon>Gammaproteobacteria</taxon>
        <taxon>Enterobacterales</taxon>
        <taxon>Erwiniaceae</taxon>
        <taxon>Pantoea</taxon>
    </lineage>
</organism>
<comment type="caution">
    <text evidence="16">The sequence shown here is derived from an EMBL/GenBank/DDBJ whole genome shotgun (WGS) entry which is preliminary data.</text>
</comment>
<reference evidence="16 17" key="1">
    <citation type="journal article" date="2018" name="Genome Biol. Evol.">
        <title>Cladogenesis and Genomic Streamlining in Extracellular Endosymbionts of Tropical Stink Bugs.</title>
        <authorList>
            <person name="Otero-Bravo A."/>
            <person name="Goffredi S."/>
            <person name="Sabree Z.L."/>
        </authorList>
    </citation>
    <scope>NUCLEOTIDE SEQUENCE [LARGE SCALE GENOMIC DNA]</scope>
    <source>
        <strain evidence="16 17">SoET</strain>
    </source>
</reference>
<proteinExistence type="inferred from homology"/>
<evidence type="ECO:0000256" key="3">
    <source>
        <dbReference type="ARBA" id="ARBA00009184"/>
    </source>
</evidence>
<dbReference type="AlphaFoldDB" id="A0A2P5SY53"/>
<dbReference type="Gene3D" id="3.30.70.2020">
    <property type="match status" value="1"/>
</dbReference>
<evidence type="ECO:0000256" key="1">
    <source>
        <dbReference type="ARBA" id="ARBA00001946"/>
    </source>
</evidence>
<dbReference type="GO" id="GO:0005737">
    <property type="term" value="C:cytoplasm"/>
    <property type="evidence" value="ECO:0007669"/>
    <property type="project" value="TreeGrafter"/>
</dbReference>
<dbReference type="GO" id="GO:0006564">
    <property type="term" value="P:L-serine biosynthetic process"/>
    <property type="evidence" value="ECO:0007669"/>
    <property type="project" value="UniProtKB-KW"/>
</dbReference>
<dbReference type="SFLD" id="SFLDF00029">
    <property type="entry name" value="phosphoserine_phosphatase"/>
    <property type="match status" value="1"/>
</dbReference>
<dbReference type="Pfam" id="PF18429">
    <property type="entry name" value="DUF5609"/>
    <property type="match status" value="1"/>
</dbReference>
<feature type="active site" description="Proton donor" evidence="14">
    <location>
        <position position="122"/>
    </location>
</feature>
<keyword evidence="9" id="KW-0460">Magnesium</keyword>
<dbReference type="Gene3D" id="1.10.150.210">
    <property type="entry name" value="Phosphoserine phosphatase, domain 2"/>
    <property type="match status" value="1"/>
</dbReference>
<dbReference type="SFLD" id="SFLDG01137">
    <property type="entry name" value="C1.6.1:_Phosphoserine_Phosphat"/>
    <property type="match status" value="1"/>
</dbReference>
<feature type="active site" description="Nucleophile" evidence="14">
    <location>
        <position position="120"/>
    </location>
</feature>